<evidence type="ECO:0000256" key="1">
    <source>
        <dbReference type="SAM" id="SignalP"/>
    </source>
</evidence>
<proteinExistence type="predicted"/>
<reference evidence="2" key="1">
    <citation type="submission" date="2014-09" db="EMBL/GenBank/DDBJ databases">
        <authorList>
            <person name="Bender J.K."/>
            <person name="Strommenger B."/>
            <person name="Steglich M."/>
            <person name="Zimmermann O."/>
            <person name="Fenner I."/>
            <person name="Lensing C."/>
            <person name="Dagwadordsch U."/>
            <person name="Werner G."/>
            <person name="Layer F."/>
        </authorList>
    </citation>
    <scope>NUCLEOTIDE SEQUENCE</scope>
    <source>
        <strain evidence="2">12-02300</strain>
        <plasmid evidence="2">p12-02300</plasmid>
    </source>
</reference>
<reference evidence="2" key="2">
    <citation type="journal article" date="2015" name="J. Antimicrob. Chemother.">
        <title>Linezolid resistance in clinical isolates of Staphylococcus epidermidis from German hospitals and characterization of two cfr-carrying plasmids.</title>
        <authorList>
            <person name="Bender J."/>
            <person name="Strommenger B."/>
            <person name="Steglich M."/>
            <person name="Zimmermann O."/>
            <person name="Fenner I."/>
            <person name="Lensing C."/>
            <person name="Dagwadordsch U."/>
            <person name="Kekule A.S."/>
            <person name="Werner G."/>
            <person name="Layer F."/>
        </authorList>
    </citation>
    <scope>NUCLEOTIDE SEQUENCE</scope>
    <source>
        <strain evidence="2">12-02300</strain>
        <plasmid evidence="2">p12-02300</plasmid>
    </source>
</reference>
<dbReference type="AlphaFoldDB" id="A0A0D4ZZ05"/>
<feature type="signal peptide" evidence="1">
    <location>
        <begin position="1"/>
        <end position="17"/>
    </location>
</feature>
<evidence type="ECO:0000313" key="2">
    <source>
        <dbReference type="EMBL" id="AJW29151.1"/>
    </source>
</evidence>
<name>A0A0D4ZZ05_STAEP</name>
<geneLocation type="plasmid" evidence="2">
    <name>p12-02300</name>
</geneLocation>
<accession>A0A0D4ZZ05</accession>
<organism evidence="2">
    <name type="scientific">Staphylococcus epidermidis</name>
    <dbReference type="NCBI Taxonomy" id="1282"/>
    <lineage>
        <taxon>Bacteria</taxon>
        <taxon>Bacillati</taxon>
        <taxon>Bacillota</taxon>
        <taxon>Bacilli</taxon>
        <taxon>Bacillales</taxon>
        <taxon>Staphylococcaceae</taxon>
        <taxon>Staphylococcus</taxon>
    </lineage>
</organism>
<feature type="chain" id="PRO_5038596726" evidence="1">
    <location>
        <begin position="18"/>
        <end position="198"/>
    </location>
</feature>
<keyword evidence="1" id="KW-0732">Signal</keyword>
<sequence>MKKIVCLLLISIIVLSACNSKENAKPKKDSFTEEAIKFTKYMANGKYSKLTDMYGISKDENDVSDDKGEMQEYYEQIYTFVDEKDLENAKDEKLNYAIYETPYKKKQKIFTIVFKPNVKDILLDPGEPVLDGKYRQLNLLVMGEGTYKRVNGNTEGKAIMQINERKHGLSEKLMSKISEDSKLVENKGIPKKDLKKLE</sequence>
<dbReference type="EMBL" id="KM521837">
    <property type="protein sequence ID" value="AJW29151.1"/>
    <property type="molecule type" value="Genomic_DNA"/>
</dbReference>
<keyword evidence="2" id="KW-0614">Plasmid</keyword>
<protein>
    <submittedName>
        <fullName evidence="2">Uncharacterized protein</fullName>
    </submittedName>
</protein>
<dbReference type="RefSeq" id="WP_050963096.1">
    <property type="nucleotide sequence ID" value="NZ_KM521837.1"/>
</dbReference>
<dbReference type="PROSITE" id="PS51257">
    <property type="entry name" value="PROKAR_LIPOPROTEIN"/>
    <property type="match status" value="1"/>
</dbReference>